<evidence type="ECO:0000259" key="1">
    <source>
        <dbReference type="PROSITE" id="PS51186"/>
    </source>
</evidence>
<dbReference type="Proteomes" id="UP001597318">
    <property type="component" value="Unassembled WGS sequence"/>
</dbReference>
<dbReference type="EC" id="2.3.-.-" evidence="2"/>
<evidence type="ECO:0000313" key="3">
    <source>
        <dbReference type="Proteomes" id="UP001597318"/>
    </source>
</evidence>
<name>A0ABW5BZQ1_9BACI</name>
<dbReference type="PANTHER" id="PTHR43441:SF3">
    <property type="entry name" value="ACETYLTRANSFERASE"/>
    <property type="match status" value="1"/>
</dbReference>
<comment type="caution">
    <text evidence="2">The sequence shown here is derived from an EMBL/GenBank/DDBJ whole genome shotgun (WGS) entry which is preliminary data.</text>
</comment>
<keyword evidence="2" id="KW-0808">Transferase</keyword>
<dbReference type="PROSITE" id="PS51186">
    <property type="entry name" value="GNAT"/>
    <property type="match status" value="1"/>
</dbReference>
<dbReference type="SUPFAM" id="SSF55729">
    <property type="entry name" value="Acyl-CoA N-acyltransferases (Nat)"/>
    <property type="match status" value="1"/>
</dbReference>
<keyword evidence="3" id="KW-1185">Reference proteome</keyword>
<reference evidence="3" key="1">
    <citation type="journal article" date="2019" name="Int. J. Syst. Evol. Microbiol.">
        <title>The Global Catalogue of Microorganisms (GCM) 10K type strain sequencing project: providing services to taxonomists for standard genome sequencing and annotation.</title>
        <authorList>
            <consortium name="The Broad Institute Genomics Platform"/>
            <consortium name="The Broad Institute Genome Sequencing Center for Infectious Disease"/>
            <person name="Wu L."/>
            <person name="Ma J."/>
        </authorList>
    </citation>
    <scope>NUCLEOTIDE SEQUENCE [LARGE SCALE GENOMIC DNA]</scope>
    <source>
        <strain evidence="3">CGMCC 1.15474</strain>
    </source>
</reference>
<proteinExistence type="predicted"/>
<sequence>MNPILLDFPTEFTTKRLLLRAPKAGDGKAVNEAIIASLPELKQWMPFAQKEPTLEETEQNIREAVAQFILREDLRILIFDRQSGQFIGSTGLHRMNWKVRSFEIGYWIDTRYSGQGYITEAVEGLINFATSELKARRIEIRCDTRNERSRKIPNKLGFTLEGTFRSDDMSVDGKNVRDTFIFAKTFEQTI</sequence>
<keyword evidence="2" id="KW-0012">Acyltransferase</keyword>
<dbReference type="Pfam" id="PF13302">
    <property type="entry name" value="Acetyltransf_3"/>
    <property type="match status" value="1"/>
</dbReference>
<dbReference type="InterPro" id="IPR051908">
    <property type="entry name" value="Ribosomal_N-acetyltransferase"/>
</dbReference>
<accession>A0ABW5BZQ1</accession>
<protein>
    <submittedName>
        <fullName evidence="2">GNAT family N-acetyltransferase</fullName>
        <ecNumber evidence="2">2.3.-.-</ecNumber>
    </submittedName>
</protein>
<evidence type="ECO:0000313" key="2">
    <source>
        <dbReference type="EMBL" id="MFD2214155.1"/>
    </source>
</evidence>
<dbReference type="EMBL" id="JBHUIK010000002">
    <property type="protein sequence ID" value="MFD2214155.1"/>
    <property type="molecule type" value="Genomic_DNA"/>
</dbReference>
<dbReference type="PANTHER" id="PTHR43441">
    <property type="entry name" value="RIBOSOMAL-PROTEIN-SERINE ACETYLTRANSFERASE"/>
    <property type="match status" value="1"/>
</dbReference>
<dbReference type="InterPro" id="IPR000182">
    <property type="entry name" value="GNAT_dom"/>
</dbReference>
<dbReference type="GO" id="GO:0016746">
    <property type="term" value="F:acyltransferase activity"/>
    <property type="evidence" value="ECO:0007669"/>
    <property type="project" value="UniProtKB-KW"/>
</dbReference>
<organism evidence="2 3">
    <name type="scientific">Metabacillus endolithicus</name>
    <dbReference type="NCBI Taxonomy" id="1535204"/>
    <lineage>
        <taxon>Bacteria</taxon>
        <taxon>Bacillati</taxon>
        <taxon>Bacillota</taxon>
        <taxon>Bacilli</taxon>
        <taxon>Bacillales</taxon>
        <taxon>Bacillaceae</taxon>
        <taxon>Metabacillus</taxon>
    </lineage>
</organism>
<feature type="domain" description="N-acetyltransferase" evidence="1">
    <location>
        <begin position="28"/>
        <end position="187"/>
    </location>
</feature>
<dbReference type="InterPro" id="IPR016181">
    <property type="entry name" value="Acyl_CoA_acyltransferase"/>
</dbReference>
<dbReference type="Gene3D" id="3.40.630.30">
    <property type="match status" value="1"/>
</dbReference>
<dbReference type="RefSeq" id="WP_379051534.1">
    <property type="nucleotide sequence ID" value="NZ_JBHUIK010000002.1"/>
</dbReference>
<gene>
    <name evidence="2" type="ORF">ACFSKK_10730</name>
</gene>